<sequence length="196" mass="22667">MTQACTPKPLLDFVRGRRELLDHPLLWTLKHLESLGCHFGHLQTSAYSESTPKDSKGTGDAEALARRLFPDVKLRSLCRLLAGEGRKFARPRHGSHFYFQGRPIHRPSYMTFYRRETSLDNSSPPLVGYVHYTDINGDRIDHYEGLARASRVPGRCQRLLARTTPKDWTEDPYFLFILLALAKLRSPLIFLMRWEI</sequence>
<dbReference type="Proteomes" id="UP000234275">
    <property type="component" value="Unassembled WGS sequence"/>
</dbReference>
<dbReference type="AlphaFoldDB" id="A0A2I2GBS9"/>
<comment type="caution">
    <text evidence="1">The sequence shown here is derived from an EMBL/GenBank/DDBJ whole genome shotgun (WGS) entry which is preliminary data.</text>
</comment>
<proteinExistence type="predicted"/>
<organism evidence="1 2">
    <name type="scientific">Aspergillus steynii IBT 23096</name>
    <dbReference type="NCBI Taxonomy" id="1392250"/>
    <lineage>
        <taxon>Eukaryota</taxon>
        <taxon>Fungi</taxon>
        <taxon>Dikarya</taxon>
        <taxon>Ascomycota</taxon>
        <taxon>Pezizomycotina</taxon>
        <taxon>Eurotiomycetes</taxon>
        <taxon>Eurotiomycetidae</taxon>
        <taxon>Eurotiales</taxon>
        <taxon>Aspergillaceae</taxon>
        <taxon>Aspergillus</taxon>
        <taxon>Aspergillus subgen. Circumdati</taxon>
    </lineage>
</organism>
<dbReference type="GeneID" id="36560785"/>
<keyword evidence="2" id="KW-1185">Reference proteome</keyword>
<dbReference type="VEuPathDB" id="FungiDB:P170DRAFT_473889"/>
<accession>A0A2I2GBS9</accession>
<reference evidence="1 2" key="1">
    <citation type="submission" date="2016-12" db="EMBL/GenBank/DDBJ databases">
        <title>The genomes of Aspergillus section Nigri reveals drivers in fungal speciation.</title>
        <authorList>
            <consortium name="DOE Joint Genome Institute"/>
            <person name="Vesth T.C."/>
            <person name="Nybo J."/>
            <person name="Theobald S."/>
            <person name="Brandl J."/>
            <person name="Frisvad J.C."/>
            <person name="Nielsen K.F."/>
            <person name="Lyhne E.K."/>
            <person name="Kogle M.E."/>
            <person name="Kuo A."/>
            <person name="Riley R."/>
            <person name="Clum A."/>
            <person name="Nolan M."/>
            <person name="Lipzen A."/>
            <person name="Salamov A."/>
            <person name="Henrissat B."/>
            <person name="Wiebenga A."/>
            <person name="De Vries R.P."/>
            <person name="Grigoriev I.V."/>
            <person name="Mortensen U.H."/>
            <person name="Andersen M.R."/>
            <person name="Baker S.E."/>
        </authorList>
    </citation>
    <scope>NUCLEOTIDE SEQUENCE [LARGE SCALE GENOMIC DNA]</scope>
    <source>
        <strain evidence="1 2">IBT 23096</strain>
    </source>
</reference>
<name>A0A2I2GBS9_9EURO</name>
<dbReference type="EMBL" id="MSFO01000003">
    <property type="protein sequence ID" value="PLB50326.1"/>
    <property type="molecule type" value="Genomic_DNA"/>
</dbReference>
<dbReference type="OrthoDB" id="5343483at2759"/>
<evidence type="ECO:0000313" key="2">
    <source>
        <dbReference type="Proteomes" id="UP000234275"/>
    </source>
</evidence>
<dbReference type="RefSeq" id="XP_024705628.1">
    <property type="nucleotide sequence ID" value="XM_024853087.1"/>
</dbReference>
<evidence type="ECO:0000313" key="1">
    <source>
        <dbReference type="EMBL" id="PLB50326.1"/>
    </source>
</evidence>
<protein>
    <submittedName>
        <fullName evidence="1">Uncharacterized protein</fullName>
    </submittedName>
</protein>
<gene>
    <name evidence="1" type="ORF">P170DRAFT_473889</name>
</gene>